<comment type="caution">
    <text evidence="4">The sequence shown here is derived from an EMBL/GenBank/DDBJ whole genome shotgun (WGS) entry which is preliminary data.</text>
</comment>
<dbReference type="GO" id="GO:0051287">
    <property type="term" value="F:NAD binding"/>
    <property type="evidence" value="ECO:0007669"/>
    <property type="project" value="InterPro"/>
</dbReference>
<keyword evidence="1" id="KW-0479">Metal-binding</keyword>
<dbReference type="EMBL" id="NBTZ01000026">
    <property type="protein sequence ID" value="OTP78219.1"/>
    <property type="molecule type" value="Genomic_DNA"/>
</dbReference>
<organism evidence="4 5">
    <name type="scientific">Caballeronia sordidicola</name>
    <name type="common">Burkholderia sordidicola</name>
    <dbReference type="NCBI Taxonomy" id="196367"/>
    <lineage>
        <taxon>Bacteria</taxon>
        <taxon>Pseudomonadati</taxon>
        <taxon>Pseudomonadota</taxon>
        <taxon>Betaproteobacteria</taxon>
        <taxon>Burkholderiales</taxon>
        <taxon>Burkholderiaceae</taxon>
        <taxon>Caballeronia</taxon>
    </lineage>
</organism>
<dbReference type="Gene3D" id="3.40.718.10">
    <property type="entry name" value="Isopropylmalate Dehydrogenase"/>
    <property type="match status" value="1"/>
</dbReference>
<dbReference type="SUPFAM" id="SSF53659">
    <property type="entry name" value="Isocitrate/Isopropylmalate dehydrogenase-like"/>
    <property type="match status" value="1"/>
</dbReference>
<proteinExistence type="predicted"/>
<dbReference type="AlphaFoldDB" id="A0A242N3G8"/>
<accession>A0A242N3G8</accession>
<sequence>MSTTSTTSTPGNVHRAASGAQRLPHIALAIGDPAGIGPEIIVSMLADPSIRETARVTLIGNDAALKAAASAKGLAVPEASDWLDIVDWPGAGGAFAPGVAGAENGAFILEALRVGTRLVTHGDADALCFGPLNKGAMRRGGMQEEDEMRWFARELDYTGTCGEFNVLDRLWTARVTSHVPLSAVSGLLTPQKVAGAIAMLTRALQDAGFESPRIGVCGLNPHNGDNGNYGDEEGRIIEPGMKLALADGFASEGPFPADTIFLRARAGQLDGIVTMYHDQGQIATKLLGFDIGVTVQGGLPIPVTTPAHGTAYDIVGKGIAQTTAMRNAFNLACRMGLGSRKSRGR</sequence>
<dbReference type="GO" id="GO:0046872">
    <property type="term" value="F:metal ion binding"/>
    <property type="evidence" value="ECO:0007669"/>
    <property type="project" value="UniProtKB-KW"/>
</dbReference>
<protein>
    <submittedName>
        <fullName evidence="4">4-hydroxythreonine-4-phosphate dehydrogenase</fullName>
    </submittedName>
</protein>
<dbReference type="InterPro" id="IPR005255">
    <property type="entry name" value="PdxA_fam"/>
</dbReference>
<keyword evidence="3" id="KW-0520">NAD</keyword>
<keyword evidence="2" id="KW-0560">Oxidoreductase</keyword>
<name>A0A242N3G8_CABSO</name>
<evidence type="ECO:0000256" key="2">
    <source>
        <dbReference type="ARBA" id="ARBA00023002"/>
    </source>
</evidence>
<dbReference type="Pfam" id="PF04166">
    <property type="entry name" value="PdxA"/>
    <property type="match status" value="1"/>
</dbReference>
<dbReference type="GO" id="GO:0016491">
    <property type="term" value="F:oxidoreductase activity"/>
    <property type="evidence" value="ECO:0007669"/>
    <property type="project" value="UniProtKB-KW"/>
</dbReference>
<gene>
    <name evidence="4" type="ORF">PAMC26577_06170</name>
</gene>
<dbReference type="PANTHER" id="PTHR30004:SF3">
    <property type="entry name" value="4-HYDROXYTHREONINE-4-PHOSPHATE DEHYDROGENASE 2-RELATED"/>
    <property type="match status" value="1"/>
</dbReference>
<dbReference type="PANTHER" id="PTHR30004">
    <property type="entry name" value="4-HYDROXYTHREONINE-4-PHOSPHATE DEHYDROGENASE"/>
    <property type="match status" value="1"/>
</dbReference>
<reference evidence="4 5" key="1">
    <citation type="submission" date="2017-03" db="EMBL/GenBank/DDBJ databases">
        <title>Genome analysis of strain PAMC 26577.</title>
        <authorList>
            <person name="Oh H.-M."/>
            <person name="Yang J.-A."/>
        </authorList>
    </citation>
    <scope>NUCLEOTIDE SEQUENCE [LARGE SCALE GENOMIC DNA]</scope>
    <source>
        <strain evidence="4 5">PAMC 26577</strain>
    </source>
</reference>
<evidence type="ECO:0000256" key="3">
    <source>
        <dbReference type="ARBA" id="ARBA00023027"/>
    </source>
</evidence>
<evidence type="ECO:0000256" key="1">
    <source>
        <dbReference type="ARBA" id="ARBA00022723"/>
    </source>
</evidence>
<dbReference type="RefSeq" id="WP_083637581.1">
    <property type="nucleotide sequence ID" value="NZ_MSRG01000012.1"/>
</dbReference>
<evidence type="ECO:0000313" key="4">
    <source>
        <dbReference type="EMBL" id="OTP78219.1"/>
    </source>
</evidence>
<dbReference type="Proteomes" id="UP000195221">
    <property type="component" value="Unassembled WGS sequence"/>
</dbReference>
<evidence type="ECO:0000313" key="5">
    <source>
        <dbReference type="Proteomes" id="UP000195221"/>
    </source>
</evidence>